<sequence>MRANLVRGLVAAALTLGTLAGAPAVAGAAAPGLPAASAAAPDLARGVCDARDNLGEIANNFISRCRKAGIRQRFPGQHYGDTLGYLKQCRTDSCNTAWKLLQDGRWKK</sequence>
<comment type="caution">
    <text evidence="2">The sequence shown here is derived from an EMBL/GenBank/DDBJ whole genome shotgun (WGS) entry which is preliminary data.</text>
</comment>
<evidence type="ECO:0000313" key="3">
    <source>
        <dbReference type="Proteomes" id="UP001551482"/>
    </source>
</evidence>
<feature type="signal peptide" evidence="1">
    <location>
        <begin position="1"/>
        <end position="28"/>
    </location>
</feature>
<evidence type="ECO:0000256" key="1">
    <source>
        <dbReference type="SAM" id="SignalP"/>
    </source>
</evidence>
<feature type="chain" id="PRO_5046829271" evidence="1">
    <location>
        <begin position="29"/>
        <end position="108"/>
    </location>
</feature>
<reference evidence="2 3" key="1">
    <citation type="submission" date="2024-06" db="EMBL/GenBank/DDBJ databases">
        <title>The Natural Products Discovery Center: Release of the First 8490 Sequenced Strains for Exploring Actinobacteria Biosynthetic Diversity.</title>
        <authorList>
            <person name="Kalkreuter E."/>
            <person name="Kautsar S.A."/>
            <person name="Yang D."/>
            <person name="Bader C.D."/>
            <person name="Teijaro C.N."/>
            <person name="Fluegel L."/>
            <person name="Davis C.M."/>
            <person name="Simpson J.R."/>
            <person name="Lauterbach L."/>
            <person name="Steele A.D."/>
            <person name="Gui C."/>
            <person name="Meng S."/>
            <person name="Li G."/>
            <person name="Viehrig K."/>
            <person name="Ye F."/>
            <person name="Su P."/>
            <person name="Kiefer A.F."/>
            <person name="Nichols A."/>
            <person name="Cepeda A.J."/>
            <person name="Yan W."/>
            <person name="Fan B."/>
            <person name="Jiang Y."/>
            <person name="Adhikari A."/>
            <person name="Zheng C.-J."/>
            <person name="Schuster L."/>
            <person name="Cowan T.M."/>
            <person name="Smanski M.J."/>
            <person name="Chevrette M.G."/>
            <person name="De Carvalho L.P.S."/>
            <person name="Shen B."/>
        </authorList>
    </citation>
    <scope>NUCLEOTIDE SEQUENCE [LARGE SCALE GENOMIC DNA]</scope>
    <source>
        <strain evidence="2 3">NPDC048946</strain>
    </source>
</reference>
<organism evidence="2 3">
    <name type="scientific">Streptodolium elevatio</name>
    <dbReference type="NCBI Taxonomy" id="3157996"/>
    <lineage>
        <taxon>Bacteria</taxon>
        <taxon>Bacillati</taxon>
        <taxon>Actinomycetota</taxon>
        <taxon>Actinomycetes</taxon>
        <taxon>Kitasatosporales</taxon>
        <taxon>Streptomycetaceae</taxon>
        <taxon>Streptodolium</taxon>
    </lineage>
</organism>
<proteinExistence type="predicted"/>
<accession>A0ABV3DPK2</accession>
<dbReference type="Proteomes" id="UP001551482">
    <property type="component" value="Unassembled WGS sequence"/>
</dbReference>
<evidence type="ECO:0000313" key="2">
    <source>
        <dbReference type="EMBL" id="MEU8137685.1"/>
    </source>
</evidence>
<keyword evidence="1" id="KW-0732">Signal</keyword>
<dbReference type="EMBL" id="JBEZFP010000096">
    <property type="protein sequence ID" value="MEU8137685.1"/>
    <property type="molecule type" value="Genomic_DNA"/>
</dbReference>
<protein>
    <submittedName>
        <fullName evidence="2">Uncharacterized protein</fullName>
    </submittedName>
</protein>
<dbReference type="RefSeq" id="WP_358359938.1">
    <property type="nucleotide sequence ID" value="NZ_JBEZFP010000096.1"/>
</dbReference>
<gene>
    <name evidence="2" type="ORF">AB0C36_29750</name>
</gene>
<name>A0ABV3DPK2_9ACTN</name>
<keyword evidence="3" id="KW-1185">Reference proteome</keyword>